<proteinExistence type="predicted"/>
<accession>A0ABN7HQV2</accession>
<organism evidence="2 3">
    <name type="scientific">Paraburkholderia hiiakae</name>
    <dbReference type="NCBI Taxonomy" id="1081782"/>
    <lineage>
        <taxon>Bacteria</taxon>
        <taxon>Pseudomonadati</taxon>
        <taxon>Pseudomonadota</taxon>
        <taxon>Betaproteobacteria</taxon>
        <taxon>Burkholderiales</taxon>
        <taxon>Burkholderiaceae</taxon>
        <taxon>Paraburkholderia</taxon>
    </lineage>
</organism>
<reference evidence="2 3" key="1">
    <citation type="submission" date="2020-10" db="EMBL/GenBank/DDBJ databases">
        <authorList>
            <person name="Peeters C."/>
        </authorList>
    </citation>
    <scope>NUCLEOTIDE SEQUENCE [LARGE SCALE GENOMIC DNA]</scope>
    <source>
        <strain evidence="2 3">LMG 27952</strain>
    </source>
</reference>
<dbReference type="InterPro" id="IPR056666">
    <property type="entry name" value="DrmE_C"/>
</dbReference>
<name>A0ABN7HQV2_9BURK</name>
<protein>
    <recommendedName>
        <fullName evidence="1">DISARM protein DrmE C-terminal domain-containing protein</fullName>
    </recommendedName>
</protein>
<dbReference type="EMBL" id="CAJHCQ010000005">
    <property type="protein sequence ID" value="CAD6531866.1"/>
    <property type="molecule type" value="Genomic_DNA"/>
</dbReference>
<evidence type="ECO:0000313" key="2">
    <source>
        <dbReference type="EMBL" id="CAD6531866.1"/>
    </source>
</evidence>
<comment type="caution">
    <text evidence="2">The sequence shown here is derived from an EMBL/GenBank/DDBJ whole genome shotgun (WGS) entry which is preliminary data.</text>
</comment>
<dbReference type="Pfam" id="PF24957">
    <property type="entry name" value="DrmE_C"/>
    <property type="match status" value="1"/>
</dbReference>
<evidence type="ECO:0000313" key="3">
    <source>
        <dbReference type="Proteomes" id="UP000656319"/>
    </source>
</evidence>
<sequence length="934" mass="104070">MNLPGALVQGASESWLDLVEQSWPAVTASDLLRGNAEIWKHDGLNVPKHEEAVALAMMGRLVRFGQSVRISLPIGQGSLLSQVAFYLHRLRLDAAGGLLRSTWLNPVSIEHRGDLVVFGRSRNMLRAFSTSAVMRPQFVSANAPVEPSVLQRTLLVSGQDDLLEVLELLVRNARPFAIVVDASPHGCHENALSLIKVLPEYFESVPVVVLTCTGQVVLDAAPMHAWNTRLSDVATLRGSKTQASASYSAIEVVAARDPAMDAFVAKLGFMVWNLKRKLEETGGVSQEFHALLAAERALRCLNVPFSAHEAGMLRHARGGRFPIRTIDSWLDLAARLKGRRGDVQELHAQIMAIVRRMIDDLREAIPGRAEAIVKLCGEALTRREKVSVMVGNRRDAEILTNFLEGRLGLDIVDWLTVSPMDGTGAVAPDSQELVVYAGVLYPSRIHWLGLHARKKIVLCHPFEQERIRSHVTTWWQQHAMPSAPKGDKYRLWGLRWPAGAFLQDELTDGALQSNESVSYNELDIEGIYPVRPRVAQLDAFRGYDDWLDTLLKEPSPIQRIDEPAHEPTRSIVVVQFDGQSDSVRCGANQQIMRMRGDDLELCTARDLNVGDEVVILAMSKERVATQHDLFDMFVENSHGLQQTLRIAQKWQTYVDAGLQTFEGSVVELNKYLKGKRVNVHNSTVQNWAHGGVIGPQDLSAIRALAELAKTANAKQMADMVGNAIAVIRAEHRRIGTDLRRAIAVSRARDVSAVQIGSRSFSRDVFDALVQVAKVTSVERPPHEKVTASSKTIQDVAMEFAMLHPRKVIFTTGCDRGMRTSEFTNIKAFTEVLKVLVEGFYPMYADHSKSLQEVEDMLATIPASYAGGMSDVTKGKHEQHYFRFYEGEKIDISRHIRLGRAFDPRYTMRVHFHWDALRGKIVVHHAGEHLPTLSN</sequence>
<evidence type="ECO:0000259" key="1">
    <source>
        <dbReference type="Pfam" id="PF24957"/>
    </source>
</evidence>
<feature type="domain" description="DISARM protein DrmE C-terminal" evidence="1">
    <location>
        <begin position="574"/>
        <end position="743"/>
    </location>
</feature>
<dbReference type="Proteomes" id="UP000656319">
    <property type="component" value="Unassembled WGS sequence"/>
</dbReference>
<gene>
    <name evidence="2" type="ORF">LMG27952_02630</name>
</gene>
<keyword evidence="3" id="KW-1185">Reference proteome</keyword>